<keyword evidence="3" id="KW-1185">Reference proteome</keyword>
<dbReference type="AlphaFoldDB" id="A0A8S4R9X1"/>
<dbReference type="EMBL" id="CAKXAJ010025020">
    <property type="protein sequence ID" value="CAH2234011.1"/>
    <property type="molecule type" value="Genomic_DNA"/>
</dbReference>
<feature type="compositionally biased region" description="Basic and acidic residues" evidence="1">
    <location>
        <begin position="56"/>
        <end position="68"/>
    </location>
</feature>
<proteinExistence type="predicted"/>
<comment type="caution">
    <text evidence="2">The sequence shown here is derived from an EMBL/GenBank/DDBJ whole genome shotgun (WGS) entry which is preliminary data.</text>
</comment>
<evidence type="ECO:0000256" key="1">
    <source>
        <dbReference type="SAM" id="MobiDB-lite"/>
    </source>
</evidence>
<gene>
    <name evidence="2" type="primary">jg9913</name>
    <name evidence="2" type="ORF">PAEG_LOCUS11910</name>
</gene>
<evidence type="ECO:0000313" key="3">
    <source>
        <dbReference type="Proteomes" id="UP000838756"/>
    </source>
</evidence>
<evidence type="ECO:0000313" key="2">
    <source>
        <dbReference type="EMBL" id="CAH2234011.1"/>
    </source>
</evidence>
<protein>
    <submittedName>
        <fullName evidence="2">Jg9913 protein</fullName>
    </submittedName>
</protein>
<feature type="compositionally biased region" description="Low complexity" evidence="1">
    <location>
        <begin position="37"/>
        <end position="51"/>
    </location>
</feature>
<accession>A0A8S4R9X1</accession>
<dbReference type="Proteomes" id="UP000838756">
    <property type="component" value="Unassembled WGS sequence"/>
</dbReference>
<name>A0A8S4R9X1_9NEOP</name>
<sequence length="68" mass="6609">MNGGAPLAVSYAAGSRGAAAAFTPPPACGPAVYEPAAAAARAPPAPSNTAPTKAFATKEAKGKDIEKR</sequence>
<organism evidence="2 3">
    <name type="scientific">Pararge aegeria aegeria</name>
    <dbReference type="NCBI Taxonomy" id="348720"/>
    <lineage>
        <taxon>Eukaryota</taxon>
        <taxon>Metazoa</taxon>
        <taxon>Ecdysozoa</taxon>
        <taxon>Arthropoda</taxon>
        <taxon>Hexapoda</taxon>
        <taxon>Insecta</taxon>
        <taxon>Pterygota</taxon>
        <taxon>Neoptera</taxon>
        <taxon>Endopterygota</taxon>
        <taxon>Lepidoptera</taxon>
        <taxon>Glossata</taxon>
        <taxon>Ditrysia</taxon>
        <taxon>Papilionoidea</taxon>
        <taxon>Nymphalidae</taxon>
        <taxon>Satyrinae</taxon>
        <taxon>Satyrini</taxon>
        <taxon>Parargina</taxon>
        <taxon>Pararge</taxon>
    </lineage>
</organism>
<feature type="region of interest" description="Disordered" evidence="1">
    <location>
        <begin position="37"/>
        <end position="68"/>
    </location>
</feature>
<reference evidence="2" key="1">
    <citation type="submission" date="2022-03" db="EMBL/GenBank/DDBJ databases">
        <authorList>
            <person name="Lindestad O."/>
        </authorList>
    </citation>
    <scope>NUCLEOTIDE SEQUENCE</scope>
</reference>